<evidence type="ECO:0000313" key="2">
    <source>
        <dbReference type="Proteomes" id="UP001239111"/>
    </source>
</evidence>
<accession>A0ACC2PXT8</accession>
<evidence type="ECO:0000313" key="1">
    <source>
        <dbReference type="EMBL" id="KAJ8687736.1"/>
    </source>
</evidence>
<keyword evidence="2" id="KW-1185">Reference proteome</keyword>
<dbReference type="EMBL" id="CM056741">
    <property type="protein sequence ID" value="KAJ8687736.1"/>
    <property type="molecule type" value="Genomic_DNA"/>
</dbReference>
<dbReference type="Proteomes" id="UP001239111">
    <property type="component" value="Chromosome 1"/>
</dbReference>
<protein>
    <submittedName>
        <fullName evidence="1">Uncharacterized protein</fullName>
    </submittedName>
</protein>
<reference evidence="1" key="1">
    <citation type="submission" date="2023-04" db="EMBL/GenBank/DDBJ databases">
        <title>A chromosome-level genome assembly of the parasitoid wasp Eretmocerus hayati.</title>
        <authorList>
            <person name="Zhong Y."/>
            <person name="Liu S."/>
            <person name="Liu Y."/>
        </authorList>
    </citation>
    <scope>NUCLEOTIDE SEQUENCE</scope>
    <source>
        <strain evidence="1">ZJU_SS_LIU_2023</strain>
    </source>
</reference>
<gene>
    <name evidence="1" type="ORF">QAD02_023530</name>
</gene>
<organism evidence="1 2">
    <name type="scientific">Eretmocerus hayati</name>
    <dbReference type="NCBI Taxonomy" id="131215"/>
    <lineage>
        <taxon>Eukaryota</taxon>
        <taxon>Metazoa</taxon>
        <taxon>Ecdysozoa</taxon>
        <taxon>Arthropoda</taxon>
        <taxon>Hexapoda</taxon>
        <taxon>Insecta</taxon>
        <taxon>Pterygota</taxon>
        <taxon>Neoptera</taxon>
        <taxon>Endopterygota</taxon>
        <taxon>Hymenoptera</taxon>
        <taxon>Apocrita</taxon>
        <taxon>Proctotrupomorpha</taxon>
        <taxon>Chalcidoidea</taxon>
        <taxon>Aphelinidae</taxon>
        <taxon>Aphelininae</taxon>
        <taxon>Eretmocerus</taxon>
    </lineage>
</organism>
<proteinExistence type="predicted"/>
<comment type="caution">
    <text evidence="1">The sequence shown here is derived from an EMBL/GenBank/DDBJ whole genome shotgun (WGS) entry which is preliminary data.</text>
</comment>
<name>A0ACC2PXT8_9HYME</name>
<sequence length="250" mass="28863">MAKLPRTCRYLAFSSWLLSPKVNVWDNPEIDKEGIYKVDENLTGFQRLRNLLRPYRDHPVHPDLLQVLHTFLTSFLIGGISGGIKSSRNAFIQFIENNEATQFLNHIDAKRQLNDKMFMSFMKGFMKLGSRVSFFCTTFVTTYVILTTYQNRDCLWFYPVGGMVTGAIYKFPLGPKGMFSGAFFGGMFGSVYTGMKYFLLRLSHISEEELRGVRYGLIESKNEAVHQSQKRLMFNKEREALEEILKSPKL</sequence>